<dbReference type="PANTHER" id="PTHR36505:SF1">
    <property type="entry name" value="BLR1072 PROTEIN"/>
    <property type="match status" value="1"/>
</dbReference>
<accession>A0A934ITB3</accession>
<evidence type="ECO:0000313" key="4">
    <source>
        <dbReference type="EMBL" id="MBJ3777294.1"/>
    </source>
</evidence>
<proteinExistence type="predicted"/>
<gene>
    <name evidence="4" type="ORF">JCR33_16420</name>
</gene>
<feature type="domain" description="PRC-barrel" evidence="3">
    <location>
        <begin position="142"/>
        <end position="220"/>
    </location>
</feature>
<dbReference type="InterPro" id="IPR011033">
    <property type="entry name" value="PRC_barrel-like_sf"/>
</dbReference>
<dbReference type="AlphaFoldDB" id="A0A934ITB3"/>
<keyword evidence="5" id="KW-1185">Reference proteome</keyword>
<feature type="compositionally biased region" description="Low complexity" evidence="1">
    <location>
        <begin position="98"/>
        <end position="119"/>
    </location>
</feature>
<feature type="signal peptide" evidence="2">
    <location>
        <begin position="1"/>
        <end position="24"/>
    </location>
</feature>
<evidence type="ECO:0000256" key="2">
    <source>
        <dbReference type="SAM" id="SignalP"/>
    </source>
</evidence>
<protein>
    <submittedName>
        <fullName evidence="4">PRC-barrel domain-containing protein</fullName>
    </submittedName>
</protein>
<dbReference type="RefSeq" id="WP_198883199.1">
    <property type="nucleotide sequence ID" value="NZ_JAEKJA010000014.1"/>
</dbReference>
<organism evidence="4 5">
    <name type="scientific">Acuticoccus mangrovi</name>
    <dbReference type="NCBI Taxonomy" id="2796142"/>
    <lineage>
        <taxon>Bacteria</taxon>
        <taxon>Pseudomonadati</taxon>
        <taxon>Pseudomonadota</taxon>
        <taxon>Alphaproteobacteria</taxon>
        <taxon>Hyphomicrobiales</taxon>
        <taxon>Amorphaceae</taxon>
        <taxon>Acuticoccus</taxon>
    </lineage>
</organism>
<feature type="chain" id="PRO_5037740065" evidence="2">
    <location>
        <begin position="25"/>
        <end position="249"/>
    </location>
</feature>
<reference evidence="4" key="1">
    <citation type="submission" date="2020-12" db="EMBL/GenBank/DDBJ databases">
        <title>Bacterial taxonomy.</title>
        <authorList>
            <person name="Pan X."/>
        </authorList>
    </citation>
    <scope>NUCLEOTIDE SEQUENCE</scope>
    <source>
        <strain evidence="4">B2012</strain>
    </source>
</reference>
<comment type="caution">
    <text evidence="4">The sequence shown here is derived from an EMBL/GenBank/DDBJ whole genome shotgun (WGS) entry which is preliminary data.</text>
</comment>
<keyword evidence="2" id="KW-0732">Signal</keyword>
<evidence type="ECO:0000256" key="1">
    <source>
        <dbReference type="SAM" id="MobiDB-lite"/>
    </source>
</evidence>
<dbReference type="Proteomes" id="UP000609531">
    <property type="component" value="Unassembled WGS sequence"/>
</dbReference>
<name>A0A934ITB3_9HYPH</name>
<sequence>MSNKSNIWLATVSSLVLLASPVLADDANVTIVKPDGPAEQAGEAVDNAAAATADTVSDAADATADATGDAVQATEHAAKNAADAAENAADHAEVAAENAATNAEKAMDSAATSTTASMESADEAEIAEGTPVEGQIFEQSPDTFLASTLLDTVVMNASDEKIGDINDMVITADGQVSGVVIGVGGFLGIGEKDVAIELSRLDISEDEDGDLVFMLDATEEELKAAPEFMTQEDVAANDAATAPAAPVSN</sequence>
<dbReference type="PANTHER" id="PTHR36505">
    <property type="entry name" value="BLR1072 PROTEIN"/>
    <property type="match status" value="1"/>
</dbReference>
<dbReference type="EMBL" id="JAEKJA010000014">
    <property type="protein sequence ID" value="MBJ3777294.1"/>
    <property type="molecule type" value="Genomic_DNA"/>
</dbReference>
<dbReference type="Pfam" id="PF05239">
    <property type="entry name" value="PRC"/>
    <property type="match status" value="1"/>
</dbReference>
<dbReference type="SUPFAM" id="SSF50346">
    <property type="entry name" value="PRC-barrel domain"/>
    <property type="match status" value="1"/>
</dbReference>
<feature type="region of interest" description="Disordered" evidence="1">
    <location>
        <begin position="98"/>
        <end position="127"/>
    </location>
</feature>
<evidence type="ECO:0000313" key="5">
    <source>
        <dbReference type="Proteomes" id="UP000609531"/>
    </source>
</evidence>
<dbReference type="InterPro" id="IPR027275">
    <property type="entry name" value="PRC-brl_dom"/>
</dbReference>
<dbReference type="Gene3D" id="2.30.30.240">
    <property type="entry name" value="PRC-barrel domain"/>
    <property type="match status" value="1"/>
</dbReference>
<evidence type="ECO:0000259" key="3">
    <source>
        <dbReference type="Pfam" id="PF05239"/>
    </source>
</evidence>